<organism evidence="1 2">
    <name type="scientific">Pectobacterium parvum</name>
    <dbReference type="NCBI Taxonomy" id="2778550"/>
    <lineage>
        <taxon>Bacteria</taxon>
        <taxon>Pseudomonadati</taxon>
        <taxon>Pseudomonadota</taxon>
        <taxon>Gammaproteobacteria</taxon>
        <taxon>Enterobacterales</taxon>
        <taxon>Pectobacteriaceae</taxon>
        <taxon>Pectobacterium</taxon>
    </lineage>
</organism>
<dbReference type="InterPro" id="IPR021087">
    <property type="entry name" value="Uncharacterised_PixA/AidA"/>
</dbReference>
<accession>A0AAP9IQ98</accession>
<protein>
    <recommendedName>
        <fullName evidence="3">Inclusion body protein</fullName>
    </recommendedName>
</protein>
<evidence type="ECO:0000313" key="2">
    <source>
        <dbReference type="Proteomes" id="UP000464054"/>
    </source>
</evidence>
<evidence type="ECO:0000313" key="1">
    <source>
        <dbReference type="EMBL" id="QHQ26753.1"/>
    </source>
</evidence>
<dbReference type="EMBL" id="CP046377">
    <property type="protein sequence ID" value="QHQ26753.1"/>
    <property type="molecule type" value="Genomic_DNA"/>
</dbReference>
<dbReference type="Proteomes" id="UP000464054">
    <property type="component" value="Chromosome"/>
</dbReference>
<dbReference type="Pfam" id="PF12306">
    <property type="entry name" value="PixA"/>
    <property type="match status" value="1"/>
</dbReference>
<dbReference type="AlphaFoldDB" id="A0AAP9IQ98"/>
<proteinExistence type="predicted"/>
<sequence>MNPNDTRSSHNVINVTVVIDTDLIISKFIGRNASQDQKKPTQIGHEYSYMVATNKSVIKGSGTADLNIKANVGDVIRWTGVSESNNFDSSVLIYDLPKFGGTHVFTDAAFKMYTKKSMLPKPGSTGPFPVKFEEQSNWFIQADITKAGTEKYQVQFGVYYRPEGGEQKLFGYFQWDPTITVSN</sequence>
<dbReference type="InterPro" id="IPR038712">
    <property type="entry name" value="PixA-like_sf"/>
</dbReference>
<dbReference type="Gene3D" id="2.60.40.3910">
    <property type="entry name" value="Inclusion body protein"/>
    <property type="match status" value="1"/>
</dbReference>
<name>A0AAP9IQ98_9GAMM</name>
<evidence type="ECO:0008006" key="3">
    <source>
        <dbReference type="Google" id="ProtNLM"/>
    </source>
</evidence>
<gene>
    <name evidence="1" type="ORF">GMX10_17595</name>
</gene>
<reference evidence="2" key="1">
    <citation type="submission" date="2019-11" db="EMBL/GenBank/DDBJ databases">
        <authorList>
            <person name="Jee S."/>
        </authorList>
    </citation>
    <scope>NUCLEOTIDE SEQUENCE [LARGE SCALE GENOMIC DNA]</scope>
    <source>
        <strain evidence="2">PZ1</strain>
    </source>
</reference>